<comment type="pathway">
    <text evidence="2 9">Cofactor biosynthesis; adenosylcobalamin biosynthesis.</text>
</comment>
<dbReference type="GO" id="GO:0005886">
    <property type="term" value="C:plasma membrane"/>
    <property type="evidence" value="ECO:0007669"/>
    <property type="project" value="UniProtKB-SubCell"/>
</dbReference>
<dbReference type="RefSeq" id="WP_008514867.1">
    <property type="nucleotide sequence ID" value="NZ_ACJM01000003.1"/>
</dbReference>
<comment type="subcellular location">
    <subcellularLocation>
        <location evidence="1 9">Cell membrane</location>
        <topology evidence="1 9">Multi-pass membrane protein</topology>
    </subcellularLocation>
</comment>
<name>C0GDW1_DETAL</name>
<keyword evidence="6 9" id="KW-0812">Transmembrane</keyword>
<dbReference type="AlphaFoldDB" id="C0GDW1"/>
<evidence type="ECO:0000256" key="7">
    <source>
        <dbReference type="ARBA" id="ARBA00022989"/>
    </source>
</evidence>
<keyword evidence="4 9" id="KW-1003">Cell membrane</keyword>
<dbReference type="eggNOG" id="COG1270">
    <property type="taxonomic scope" value="Bacteria"/>
</dbReference>
<accession>C0GDW1</accession>
<evidence type="ECO:0000256" key="1">
    <source>
        <dbReference type="ARBA" id="ARBA00004651"/>
    </source>
</evidence>
<dbReference type="InterPro" id="IPR004485">
    <property type="entry name" value="Cobalamin_biosynth_CobD/CbiB"/>
</dbReference>
<feature type="transmembrane region" description="Helical" evidence="9">
    <location>
        <begin position="48"/>
        <end position="73"/>
    </location>
</feature>
<dbReference type="NCBIfam" id="TIGR00380">
    <property type="entry name" value="cobal_cbiB"/>
    <property type="match status" value="1"/>
</dbReference>
<comment type="caution">
    <text evidence="10">The sequence shown here is derived from an EMBL/GenBank/DDBJ whole genome shotgun (WGS) entry which is preliminary data.</text>
</comment>
<evidence type="ECO:0000256" key="5">
    <source>
        <dbReference type="ARBA" id="ARBA00022573"/>
    </source>
</evidence>
<dbReference type="GO" id="GO:0048472">
    <property type="term" value="F:threonine-phosphate decarboxylase activity"/>
    <property type="evidence" value="ECO:0007669"/>
    <property type="project" value="InterPro"/>
</dbReference>
<comment type="caution">
    <text evidence="9">Lacks conserved residue(s) required for the propagation of feature annotation.</text>
</comment>
<comment type="similarity">
    <text evidence="3 9">Belongs to the CobD/CbiB family.</text>
</comment>
<protein>
    <recommendedName>
        <fullName evidence="9">Cobalamin biosynthesis protein CobD</fullName>
    </recommendedName>
</protein>
<proteinExistence type="inferred from homology"/>
<organism evidence="10 11">
    <name type="scientific">Dethiobacter alkaliphilus AHT 1</name>
    <dbReference type="NCBI Taxonomy" id="555088"/>
    <lineage>
        <taxon>Bacteria</taxon>
        <taxon>Bacillati</taxon>
        <taxon>Bacillota</taxon>
        <taxon>Dethiobacteria</taxon>
        <taxon>Dethiobacterales</taxon>
        <taxon>Dethiobacteraceae</taxon>
        <taxon>Dethiobacter</taxon>
    </lineage>
</organism>
<feature type="transmembrane region" description="Helical" evidence="9">
    <location>
        <begin position="296"/>
        <end position="315"/>
    </location>
</feature>
<keyword evidence="7 9" id="KW-1133">Transmembrane helix</keyword>
<evidence type="ECO:0000313" key="11">
    <source>
        <dbReference type="Proteomes" id="UP000006443"/>
    </source>
</evidence>
<dbReference type="GO" id="GO:0009236">
    <property type="term" value="P:cobalamin biosynthetic process"/>
    <property type="evidence" value="ECO:0007669"/>
    <property type="project" value="UniProtKB-UniRule"/>
</dbReference>
<evidence type="ECO:0000256" key="4">
    <source>
        <dbReference type="ARBA" id="ARBA00022475"/>
    </source>
</evidence>
<dbReference type="Proteomes" id="UP000006443">
    <property type="component" value="Unassembled WGS sequence"/>
</dbReference>
<evidence type="ECO:0000256" key="3">
    <source>
        <dbReference type="ARBA" id="ARBA00006263"/>
    </source>
</evidence>
<evidence type="ECO:0000313" key="10">
    <source>
        <dbReference type="EMBL" id="EEG78255.1"/>
    </source>
</evidence>
<dbReference type="STRING" id="555088.DealDRAFT_0670"/>
<dbReference type="UniPathway" id="UPA00148"/>
<evidence type="ECO:0000256" key="2">
    <source>
        <dbReference type="ARBA" id="ARBA00004953"/>
    </source>
</evidence>
<evidence type="ECO:0000256" key="9">
    <source>
        <dbReference type="HAMAP-Rule" id="MF_00024"/>
    </source>
</evidence>
<sequence>MQLLFAYLLDLLVGDPRQLPHPVIFIGRLISALEKRLRKPHHSPQIQLVYGTVVVVLVLAATAGAVLFMVWAASLIHPVAGVAVSVVLLSTTLAVRSLSEAAQDVIKPLASGDLPGARYAVSMIVGRDTALMDEPEVARATVETVAENTVDGVTAPLFYALVGGLPLAMAYKAVNTMDSMLGYKNDRYLYFGRAAAKLDDVANWLPARINVVAMLVASRLLSLNTGNAWQAVKTDGQKHPSPNSGLAEALTAGALDITLGGENSYGGHISRRPQLWAAGQKAGLGDIKSAARLMQVTSLVFIVVGLLIRSALNAII</sequence>
<dbReference type="PANTHER" id="PTHR34308">
    <property type="entry name" value="COBALAMIN BIOSYNTHESIS PROTEIN CBIB"/>
    <property type="match status" value="1"/>
</dbReference>
<keyword evidence="5 9" id="KW-0169">Cobalamin biosynthesis</keyword>
<keyword evidence="8 9" id="KW-0472">Membrane</keyword>
<keyword evidence="11" id="KW-1185">Reference proteome</keyword>
<dbReference type="EMBL" id="ACJM01000003">
    <property type="protein sequence ID" value="EEG78255.1"/>
    <property type="molecule type" value="Genomic_DNA"/>
</dbReference>
<comment type="function">
    <text evidence="9">Converts cobyric acid to cobinamide by the addition of aminopropanol on the F carboxylic group.</text>
</comment>
<dbReference type="HAMAP" id="MF_00024">
    <property type="entry name" value="CobD_CbiB"/>
    <property type="match status" value="1"/>
</dbReference>
<evidence type="ECO:0000256" key="8">
    <source>
        <dbReference type="ARBA" id="ARBA00023136"/>
    </source>
</evidence>
<evidence type="ECO:0000256" key="6">
    <source>
        <dbReference type="ARBA" id="ARBA00022692"/>
    </source>
</evidence>
<dbReference type="GO" id="GO:0015420">
    <property type="term" value="F:ABC-type vitamin B12 transporter activity"/>
    <property type="evidence" value="ECO:0007669"/>
    <property type="project" value="UniProtKB-UniRule"/>
</dbReference>
<reference evidence="10 11" key="1">
    <citation type="submission" date="2009-02" db="EMBL/GenBank/DDBJ databases">
        <title>Sequencing of the draft genome and assembly of Dethiobacter alkaliphilus AHT 1.</title>
        <authorList>
            <consortium name="US DOE Joint Genome Institute (JGI-PGF)"/>
            <person name="Lucas S."/>
            <person name="Copeland A."/>
            <person name="Lapidus A."/>
            <person name="Glavina del Rio T."/>
            <person name="Dalin E."/>
            <person name="Tice H."/>
            <person name="Bruce D."/>
            <person name="Goodwin L."/>
            <person name="Pitluck S."/>
            <person name="Larimer F."/>
            <person name="Land M.L."/>
            <person name="Hauser L."/>
            <person name="Muyzer G."/>
        </authorList>
    </citation>
    <scope>NUCLEOTIDE SEQUENCE [LARGE SCALE GENOMIC DNA]</scope>
    <source>
        <strain evidence="10 11">AHT 1</strain>
    </source>
</reference>
<feature type="transmembrane region" description="Helical" evidence="9">
    <location>
        <begin position="79"/>
        <end position="98"/>
    </location>
</feature>
<dbReference type="PANTHER" id="PTHR34308:SF1">
    <property type="entry name" value="COBALAMIN BIOSYNTHESIS PROTEIN CBIB"/>
    <property type="match status" value="1"/>
</dbReference>
<gene>
    <name evidence="9" type="primary">cobD</name>
    <name evidence="10" type="ORF">DealDRAFT_0670</name>
</gene>
<dbReference type="Pfam" id="PF03186">
    <property type="entry name" value="CobD_Cbib"/>
    <property type="match status" value="1"/>
</dbReference>